<proteinExistence type="predicted"/>
<evidence type="ECO:0000313" key="2">
    <source>
        <dbReference type="Proteomes" id="UP000829196"/>
    </source>
</evidence>
<keyword evidence="2" id="KW-1185">Reference proteome</keyword>
<name>A0A8T3AIT3_DENNO</name>
<dbReference type="AlphaFoldDB" id="A0A8T3AIT3"/>
<protein>
    <submittedName>
        <fullName evidence="1">Uncharacterized protein</fullName>
    </submittedName>
</protein>
<dbReference type="Proteomes" id="UP000829196">
    <property type="component" value="Unassembled WGS sequence"/>
</dbReference>
<gene>
    <name evidence="1" type="ORF">KFK09_022518</name>
</gene>
<accession>A0A8T3AIT3</accession>
<sequence length="74" mass="8009">MLIPARFTICKNITLTEKEKKSGHSISAPKFNSFAAAIPIMILLPPEGKALPFWAGCGRGGIRTPDTVVRSNLE</sequence>
<dbReference type="OrthoDB" id="10503907at2759"/>
<dbReference type="EMBL" id="JAGYWB010000016">
    <property type="protein sequence ID" value="KAI0496209.1"/>
    <property type="molecule type" value="Genomic_DNA"/>
</dbReference>
<comment type="caution">
    <text evidence="1">The sequence shown here is derived from an EMBL/GenBank/DDBJ whole genome shotgun (WGS) entry which is preliminary data.</text>
</comment>
<organism evidence="1 2">
    <name type="scientific">Dendrobium nobile</name>
    <name type="common">Orchid</name>
    <dbReference type="NCBI Taxonomy" id="94219"/>
    <lineage>
        <taxon>Eukaryota</taxon>
        <taxon>Viridiplantae</taxon>
        <taxon>Streptophyta</taxon>
        <taxon>Embryophyta</taxon>
        <taxon>Tracheophyta</taxon>
        <taxon>Spermatophyta</taxon>
        <taxon>Magnoliopsida</taxon>
        <taxon>Liliopsida</taxon>
        <taxon>Asparagales</taxon>
        <taxon>Orchidaceae</taxon>
        <taxon>Epidendroideae</taxon>
        <taxon>Malaxideae</taxon>
        <taxon>Dendrobiinae</taxon>
        <taxon>Dendrobium</taxon>
    </lineage>
</organism>
<evidence type="ECO:0000313" key="1">
    <source>
        <dbReference type="EMBL" id="KAI0496209.1"/>
    </source>
</evidence>
<reference evidence="1" key="1">
    <citation type="journal article" date="2022" name="Front. Genet.">
        <title>Chromosome-Scale Assembly of the Dendrobium nobile Genome Provides Insights Into the Molecular Mechanism of the Biosynthesis of the Medicinal Active Ingredient of Dendrobium.</title>
        <authorList>
            <person name="Xu Q."/>
            <person name="Niu S.-C."/>
            <person name="Li K.-L."/>
            <person name="Zheng P.-J."/>
            <person name="Zhang X.-J."/>
            <person name="Jia Y."/>
            <person name="Liu Y."/>
            <person name="Niu Y.-X."/>
            <person name="Yu L.-H."/>
            <person name="Chen D.-F."/>
            <person name="Zhang G.-Q."/>
        </authorList>
    </citation>
    <scope>NUCLEOTIDE SEQUENCE</scope>
    <source>
        <tissue evidence="1">Leaf</tissue>
    </source>
</reference>